<dbReference type="AlphaFoldDB" id="A0A9D4ZRD2"/>
<dbReference type="InterPro" id="IPR045111">
    <property type="entry name" value="Vps41/Vps8"/>
</dbReference>
<accession>A0A9D4ZRD2</accession>
<feature type="region of interest" description="Disordered" evidence="1">
    <location>
        <begin position="90"/>
        <end position="122"/>
    </location>
</feature>
<dbReference type="GO" id="GO:0030897">
    <property type="term" value="C:HOPS complex"/>
    <property type="evidence" value="ECO:0007669"/>
    <property type="project" value="TreeGrafter"/>
</dbReference>
<evidence type="ECO:0000256" key="1">
    <source>
        <dbReference type="SAM" id="MobiDB-lite"/>
    </source>
</evidence>
<evidence type="ECO:0000313" key="3">
    <source>
        <dbReference type="Proteomes" id="UP000886520"/>
    </source>
</evidence>
<dbReference type="GO" id="GO:0006623">
    <property type="term" value="P:protein targeting to vacuole"/>
    <property type="evidence" value="ECO:0007669"/>
    <property type="project" value="InterPro"/>
</dbReference>
<feature type="compositionally biased region" description="Acidic residues" evidence="1">
    <location>
        <begin position="12"/>
        <end position="21"/>
    </location>
</feature>
<feature type="region of interest" description="Disordered" evidence="1">
    <location>
        <begin position="371"/>
        <end position="405"/>
    </location>
</feature>
<feature type="region of interest" description="Disordered" evidence="1">
    <location>
        <begin position="1"/>
        <end position="65"/>
    </location>
</feature>
<comment type="caution">
    <text evidence="2">The sequence shown here is derived from an EMBL/GenBank/DDBJ whole genome shotgun (WGS) entry which is preliminary data.</text>
</comment>
<sequence>MDIDDILRAQGSDEESDEDETVKDGILGTEAFDRRLEEILNAEAEDDEDSDGAGKASSSNPFNARRSELVSYPLGEGAGAFEAVDVSPVNSFSEHEDLASSQGSMPVATHREMGSLSAHKESTRSLLYESYKDDSKVSSQLSKEVSVSTAEKLFPSQRDAKVLDSSSSGNLHWNAEEELSSKTWPLPTTQVSVSPSLPSREFGSFSSVATSKNRISTTIRPETALTEADAASTSIRTPQLSDLVQQGLVQDQDFSRNDSLEVPSAVDTSAPAEQIDDVSNAYSESALQSHSAVHIIPNSFTSIEGKSIHPAQIAESEDDSSLLDDDKGDAFDAESQSADKSFTISSDDDSEQEEIKSILSRELLVSEAEITSPAHTSASENGPFGVVSKGNLTEPQSSALDKAEEAEKKAALSGFGIEEGAASQPMRLTGLQTGPPSIGYVRLDVLNSVSQILSLATTTRENGTAQAITMCGHNLAVGLSKGSVFLLSLKSNGGKFADVVDKCGQVTCISY</sequence>
<feature type="compositionally biased region" description="Polar residues" evidence="1">
    <location>
        <begin position="390"/>
        <end position="399"/>
    </location>
</feature>
<feature type="compositionally biased region" description="Polar residues" evidence="1">
    <location>
        <begin position="334"/>
        <end position="345"/>
    </location>
</feature>
<organism evidence="2 3">
    <name type="scientific">Adiantum capillus-veneris</name>
    <name type="common">Maidenhair fern</name>
    <dbReference type="NCBI Taxonomy" id="13818"/>
    <lineage>
        <taxon>Eukaryota</taxon>
        <taxon>Viridiplantae</taxon>
        <taxon>Streptophyta</taxon>
        <taxon>Embryophyta</taxon>
        <taxon>Tracheophyta</taxon>
        <taxon>Polypodiopsida</taxon>
        <taxon>Polypodiidae</taxon>
        <taxon>Polypodiales</taxon>
        <taxon>Pteridineae</taxon>
        <taxon>Pteridaceae</taxon>
        <taxon>Vittarioideae</taxon>
        <taxon>Adiantum</taxon>
    </lineage>
</organism>
<keyword evidence="3" id="KW-1185">Reference proteome</keyword>
<dbReference type="GO" id="GO:0034058">
    <property type="term" value="P:endosomal vesicle fusion"/>
    <property type="evidence" value="ECO:0007669"/>
    <property type="project" value="TreeGrafter"/>
</dbReference>
<feature type="compositionally biased region" description="Basic and acidic residues" evidence="1">
    <location>
        <begin position="109"/>
        <end position="122"/>
    </location>
</feature>
<dbReference type="PANTHER" id="PTHR12616">
    <property type="entry name" value="VACUOLAR PROTEIN SORTING VPS41"/>
    <property type="match status" value="1"/>
</dbReference>
<protein>
    <submittedName>
        <fullName evidence="2">Uncharacterized protein</fullName>
    </submittedName>
</protein>
<evidence type="ECO:0000313" key="2">
    <source>
        <dbReference type="EMBL" id="KAI5084938.1"/>
    </source>
</evidence>
<dbReference type="PANTHER" id="PTHR12616:SF8">
    <property type="entry name" value="VACUOLAR PROTEIN SORTING-ASSOCIATED PROTEIN 8 HOMOLOG"/>
    <property type="match status" value="1"/>
</dbReference>
<dbReference type="GO" id="GO:0005770">
    <property type="term" value="C:late endosome"/>
    <property type="evidence" value="ECO:0007669"/>
    <property type="project" value="TreeGrafter"/>
</dbReference>
<dbReference type="Proteomes" id="UP000886520">
    <property type="component" value="Chromosome 1"/>
</dbReference>
<gene>
    <name evidence="2" type="ORF">GOP47_0001107</name>
</gene>
<name>A0A9D4ZRD2_ADICA</name>
<dbReference type="OrthoDB" id="10542907at2759"/>
<feature type="non-terminal residue" evidence="2">
    <location>
        <position position="1"/>
    </location>
</feature>
<dbReference type="EMBL" id="JABFUD020000001">
    <property type="protein sequence ID" value="KAI5084938.1"/>
    <property type="molecule type" value="Genomic_DNA"/>
</dbReference>
<feature type="region of interest" description="Disordered" evidence="1">
    <location>
        <begin position="314"/>
        <end position="353"/>
    </location>
</feature>
<reference evidence="2" key="1">
    <citation type="submission" date="2021-01" db="EMBL/GenBank/DDBJ databases">
        <title>Adiantum capillus-veneris genome.</title>
        <authorList>
            <person name="Fang Y."/>
            <person name="Liao Q."/>
        </authorList>
    </citation>
    <scope>NUCLEOTIDE SEQUENCE</scope>
    <source>
        <strain evidence="2">H3</strain>
        <tissue evidence="2">Leaf</tissue>
    </source>
</reference>
<proteinExistence type="predicted"/>